<comment type="similarity">
    <text evidence="2">Belongs to the bacterial ribosomal protein bS16 family.</text>
</comment>
<dbReference type="EMBL" id="LN609406">
    <property type="protein sequence ID" value="CEF61219.1"/>
    <property type="molecule type" value="Genomic_DNA"/>
</dbReference>
<dbReference type="Pfam" id="PF00886">
    <property type="entry name" value="Ribosomal_S16"/>
    <property type="match status" value="1"/>
</dbReference>
<name>A0A090L1A2_STRRB</name>
<dbReference type="AlphaFoldDB" id="A0A090L1A2"/>
<dbReference type="InterPro" id="IPR023803">
    <property type="entry name" value="Ribosomal_bS16_dom_sf"/>
</dbReference>
<dbReference type="PANTHER" id="PTHR12919:SF20">
    <property type="entry name" value="SMALL RIBOSOMAL SUBUNIT PROTEIN BS16M"/>
    <property type="match status" value="1"/>
</dbReference>
<keyword evidence="10" id="KW-1185">Reference proteome</keyword>
<evidence type="ECO:0000256" key="5">
    <source>
        <dbReference type="ARBA" id="ARBA00023274"/>
    </source>
</evidence>
<keyword evidence="3 9" id="KW-0689">Ribosomal protein</keyword>
<dbReference type="OrthoDB" id="407221at2759"/>
<dbReference type="GO" id="GO:0005763">
    <property type="term" value="C:mitochondrial small ribosomal subunit"/>
    <property type="evidence" value="ECO:0007669"/>
    <property type="project" value="TreeGrafter"/>
</dbReference>
<evidence type="ECO:0000313" key="9">
    <source>
        <dbReference type="EMBL" id="CEF61219.1"/>
    </source>
</evidence>
<keyword evidence="4" id="KW-0496">Mitochondrion</keyword>
<evidence type="ECO:0000256" key="3">
    <source>
        <dbReference type="ARBA" id="ARBA00022980"/>
    </source>
</evidence>
<evidence type="ECO:0000256" key="1">
    <source>
        <dbReference type="ARBA" id="ARBA00004173"/>
    </source>
</evidence>
<dbReference type="WBParaSite" id="SRAE_0000034600.1">
    <property type="protein sequence ID" value="SRAE_0000034600.1"/>
    <property type="gene ID" value="WBGene00256089"/>
</dbReference>
<keyword evidence="5" id="KW-0687">Ribonucleoprotein</keyword>
<accession>A0A090L1A2</accession>
<sequence length="144" mass="16511">MRQLVNPKLFGKPSIGLALFGCKNRPFYQICVFPDKTLGRRYEGNILEQVGSFDPLPNTNNEKLVALNIGRLKYWIGKREAEVSVPVLELLGLAGLLPIHPKTYIRAKDNTAYLEKLRIEKEKKQKEEEEQKEGKEDLEKKTTV</sequence>
<evidence type="ECO:0000256" key="6">
    <source>
        <dbReference type="ARBA" id="ARBA00035263"/>
    </source>
</evidence>
<gene>
    <name evidence="9 11 12" type="ORF">SRAE_0000034600</name>
</gene>
<organism evidence="9">
    <name type="scientific">Strongyloides ratti</name>
    <name type="common">Parasitic roundworm</name>
    <dbReference type="NCBI Taxonomy" id="34506"/>
    <lineage>
        <taxon>Eukaryota</taxon>
        <taxon>Metazoa</taxon>
        <taxon>Ecdysozoa</taxon>
        <taxon>Nematoda</taxon>
        <taxon>Chromadorea</taxon>
        <taxon>Rhabditida</taxon>
        <taxon>Tylenchina</taxon>
        <taxon>Panagrolaimomorpha</taxon>
        <taxon>Strongyloidoidea</taxon>
        <taxon>Strongyloididae</taxon>
        <taxon>Strongyloides</taxon>
    </lineage>
</organism>
<evidence type="ECO:0000313" key="12">
    <source>
        <dbReference type="WormBase" id="SRAE_0000034600"/>
    </source>
</evidence>
<dbReference type="SUPFAM" id="SSF54565">
    <property type="entry name" value="Ribosomal protein S16"/>
    <property type="match status" value="1"/>
</dbReference>
<dbReference type="InterPro" id="IPR000307">
    <property type="entry name" value="Ribosomal_bS16"/>
</dbReference>
<evidence type="ECO:0000256" key="7">
    <source>
        <dbReference type="ARBA" id="ARBA00035438"/>
    </source>
</evidence>
<dbReference type="GO" id="GO:0032543">
    <property type="term" value="P:mitochondrial translation"/>
    <property type="evidence" value="ECO:0007669"/>
    <property type="project" value="TreeGrafter"/>
</dbReference>
<proteinExistence type="inferred from homology"/>
<dbReference type="RefSeq" id="XP_024500428.1">
    <property type="nucleotide sequence ID" value="XM_024646224.1"/>
</dbReference>
<evidence type="ECO:0000256" key="8">
    <source>
        <dbReference type="SAM" id="MobiDB-lite"/>
    </source>
</evidence>
<dbReference type="GO" id="GO:0003735">
    <property type="term" value="F:structural constituent of ribosome"/>
    <property type="evidence" value="ECO:0007669"/>
    <property type="project" value="InterPro"/>
</dbReference>
<evidence type="ECO:0000256" key="4">
    <source>
        <dbReference type="ARBA" id="ARBA00023128"/>
    </source>
</evidence>
<dbReference type="PANTHER" id="PTHR12919">
    <property type="entry name" value="30S RIBOSOMAL PROTEIN S16"/>
    <property type="match status" value="1"/>
</dbReference>
<feature type="region of interest" description="Disordered" evidence="8">
    <location>
        <begin position="123"/>
        <end position="144"/>
    </location>
</feature>
<reference evidence="9" key="1">
    <citation type="submission" date="2014-09" db="EMBL/GenBank/DDBJ databases">
        <authorList>
            <person name="Aslett A.Martin."/>
        </authorList>
    </citation>
    <scope>NUCLEOTIDE SEQUENCE</scope>
    <source>
        <strain evidence="9">ED321 Heterogonic</strain>
    </source>
</reference>
<dbReference type="Gene3D" id="3.30.1320.10">
    <property type="match status" value="1"/>
</dbReference>
<dbReference type="WormBase" id="SRAE_0000034600">
    <property type="protein sequence ID" value="SRP10016"/>
    <property type="gene ID" value="WBGene00256089"/>
</dbReference>
<dbReference type="GO" id="GO:0005743">
    <property type="term" value="C:mitochondrial inner membrane"/>
    <property type="evidence" value="ECO:0007669"/>
    <property type="project" value="UniProtKB-ARBA"/>
</dbReference>
<protein>
    <recommendedName>
        <fullName evidence="6">Small ribosomal subunit protein bS16m</fullName>
    </recommendedName>
    <alternativeName>
        <fullName evidence="7">28S ribosomal protein S16, mitochondrial</fullName>
    </alternativeName>
</protein>
<reference evidence="11" key="3">
    <citation type="submission" date="2020-12" db="UniProtKB">
        <authorList>
            <consortium name="WormBaseParasite"/>
        </authorList>
    </citation>
    <scope>IDENTIFICATION</scope>
</reference>
<comment type="subcellular location">
    <subcellularLocation>
        <location evidence="1">Mitochondrion</location>
    </subcellularLocation>
</comment>
<evidence type="ECO:0000313" key="10">
    <source>
        <dbReference type="Proteomes" id="UP000035682"/>
    </source>
</evidence>
<evidence type="ECO:0000313" key="11">
    <source>
        <dbReference type="WBParaSite" id="SRAE_0000034600.1"/>
    </source>
</evidence>
<dbReference type="GeneID" id="36373587"/>
<reference evidence="10" key="2">
    <citation type="submission" date="2014-09" db="EMBL/GenBank/DDBJ databases">
        <authorList>
            <person name="Martin A.A."/>
        </authorList>
    </citation>
    <scope>NUCLEOTIDE SEQUENCE</scope>
    <source>
        <strain evidence="10">ED321</strain>
    </source>
</reference>
<evidence type="ECO:0000256" key="2">
    <source>
        <dbReference type="ARBA" id="ARBA00006668"/>
    </source>
</evidence>
<dbReference type="OMA" id="PNDYNER"/>
<dbReference type="FunFam" id="3.30.1320.10:FF:000004">
    <property type="entry name" value="28S ribosomal protein S16, mitochondrial"/>
    <property type="match status" value="1"/>
</dbReference>
<dbReference type="Proteomes" id="UP000035682">
    <property type="component" value="Unplaced"/>
</dbReference>
<dbReference type="CTD" id="36373587"/>